<feature type="transmembrane region" description="Helical" evidence="5">
    <location>
        <begin position="79"/>
        <end position="96"/>
    </location>
</feature>
<feature type="transmembrane region" description="Helical" evidence="5">
    <location>
        <begin position="31"/>
        <end position="50"/>
    </location>
</feature>
<organism evidence="6 7">
    <name type="scientific">Slackia heliotrinireducens (strain ATCC 29202 / DSM 20476 / NCTC 11029 / RHS 1)</name>
    <name type="common">Peptococcus heliotrinreducens</name>
    <dbReference type="NCBI Taxonomy" id="471855"/>
    <lineage>
        <taxon>Bacteria</taxon>
        <taxon>Bacillati</taxon>
        <taxon>Actinomycetota</taxon>
        <taxon>Coriobacteriia</taxon>
        <taxon>Eggerthellales</taxon>
        <taxon>Eggerthellaceae</taxon>
        <taxon>Slackia</taxon>
    </lineage>
</organism>
<keyword evidence="4 5" id="KW-0472">Membrane</keyword>
<comment type="subcellular location">
    <subcellularLocation>
        <location evidence="1">Membrane</location>
        <topology evidence="1">Multi-pass membrane protein</topology>
    </subcellularLocation>
</comment>
<dbReference type="HOGENOM" id="CLU_674218_0_0_11"/>
<feature type="transmembrane region" description="Helical" evidence="5">
    <location>
        <begin position="252"/>
        <end position="280"/>
    </location>
</feature>
<dbReference type="Gene3D" id="1.10.1760.20">
    <property type="match status" value="1"/>
</dbReference>
<evidence type="ECO:0000256" key="5">
    <source>
        <dbReference type="SAM" id="Phobius"/>
    </source>
</evidence>
<dbReference type="STRING" id="471855.Shel_21280"/>
<evidence type="ECO:0000256" key="2">
    <source>
        <dbReference type="ARBA" id="ARBA00022692"/>
    </source>
</evidence>
<gene>
    <name evidence="6" type="ordered locus">Shel_21280</name>
</gene>
<feature type="transmembrane region" description="Helical" evidence="5">
    <location>
        <begin position="57"/>
        <end position="73"/>
    </location>
</feature>
<evidence type="ECO:0000256" key="4">
    <source>
        <dbReference type="ARBA" id="ARBA00023136"/>
    </source>
</evidence>
<evidence type="ECO:0000313" key="7">
    <source>
        <dbReference type="Proteomes" id="UP000002026"/>
    </source>
</evidence>
<dbReference type="InterPro" id="IPR010898">
    <property type="entry name" value="Hpre_diP_synth_I"/>
</dbReference>
<dbReference type="eggNOG" id="COG0619">
    <property type="taxonomic scope" value="Bacteria"/>
</dbReference>
<dbReference type="RefSeq" id="WP_012799238.1">
    <property type="nucleotide sequence ID" value="NC_013165.1"/>
</dbReference>
<dbReference type="eggNOG" id="COG4769">
    <property type="taxonomic scope" value="Bacteria"/>
</dbReference>
<proteinExistence type="predicted"/>
<protein>
    <submittedName>
        <fullName evidence="6">Predicted membrane protein</fullName>
    </submittedName>
</protein>
<keyword evidence="3 5" id="KW-1133">Transmembrane helix</keyword>
<dbReference type="GO" id="GO:0005886">
    <property type="term" value="C:plasma membrane"/>
    <property type="evidence" value="ECO:0007669"/>
    <property type="project" value="UniProtKB-ARBA"/>
</dbReference>
<dbReference type="InterPro" id="IPR003339">
    <property type="entry name" value="ABC/ECF_trnsptr_transmembrane"/>
</dbReference>
<evidence type="ECO:0000313" key="6">
    <source>
        <dbReference type="EMBL" id="ACV23138.1"/>
    </source>
</evidence>
<dbReference type="EMBL" id="CP001684">
    <property type="protein sequence ID" value="ACV23138.1"/>
    <property type="molecule type" value="Genomic_DNA"/>
</dbReference>
<name>C7N8A3_SLAHD</name>
<keyword evidence="7" id="KW-1185">Reference proteome</keyword>
<feature type="transmembrane region" description="Helical" evidence="5">
    <location>
        <begin position="9"/>
        <end position="25"/>
    </location>
</feature>
<accession>C7N8A3</accession>
<evidence type="ECO:0000256" key="3">
    <source>
        <dbReference type="ARBA" id="ARBA00022989"/>
    </source>
</evidence>
<keyword evidence="2 5" id="KW-0812">Transmembrane</keyword>
<sequence>MQIEEARRWAHVGVLAAFALLLSYVETFVPIPIPGVKLGLANIVVLVALVRYDTKSAFFVAMVKVLAAGFLFGSPIMMAYSVAGTLLAFAAMALLIRVPGLHLAVVSAAGGMLHNVGQLAVASVLLGTPLVWYSLPILLVAGCLTGTVSGLLANQAVQALEGADESAAAEPPAGMPLADSPQAGKAALPASRSQSARQVPFRIACAVLVVYVVAVLNFSGVRTLGASAALALAMLVYAQVRPKDMLKALKPLAAIALFTMVFQVISFQEGDAAFAIGGLMVTYDALHETARMLVRLACIVAANVAFMRVVRLDEAAASLARLSGPLSRIGIPLEGLMLAVDVAMRSAPDMVEHFRTLRAQRLKPEDPDVSLRAKAGVYANILRDLAVWEASRADSYAEAVMGRISQDS</sequence>
<evidence type="ECO:0000256" key="1">
    <source>
        <dbReference type="ARBA" id="ARBA00004141"/>
    </source>
</evidence>
<feature type="transmembrane region" description="Helical" evidence="5">
    <location>
        <begin position="199"/>
        <end position="218"/>
    </location>
</feature>
<dbReference type="Proteomes" id="UP000002026">
    <property type="component" value="Chromosome"/>
</dbReference>
<dbReference type="AlphaFoldDB" id="C7N8A3"/>
<dbReference type="KEGG" id="shi:Shel_21280"/>
<dbReference type="Pfam" id="PF02361">
    <property type="entry name" value="CbiQ"/>
    <property type="match status" value="1"/>
</dbReference>
<dbReference type="Pfam" id="PF07456">
    <property type="entry name" value="Hpre_diP_synt_I"/>
    <property type="match status" value="1"/>
</dbReference>
<reference evidence="6 7" key="1">
    <citation type="journal article" date="2009" name="Stand. Genomic Sci.">
        <title>Complete genome sequence of Slackia heliotrinireducens type strain (RHS 1).</title>
        <authorList>
            <person name="Pukall R."/>
            <person name="Lapidus A."/>
            <person name="Nolan M."/>
            <person name="Copeland A."/>
            <person name="Glavina Del Rio T."/>
            <person name="Lucas S."/>
            <person name="Chen F."/>
            <person name="Tice H."/>
            <person name="Cheng J.F."/>
            <person name="Chertkov O."/>
            <person name="Bruce D."/>
            <person name="Goodwin L."/>
            <person name="Kuske C."/>
            <person name="Brettin T."/>
            <person name="Detter J.C."/>
            <person name="Han C."/>
            <person name="Pitluck S."/>
            <person name="Pati A."/>
            <person name="Mavrommatis K."/>
            <person name="Ivanova N."/>
            <person name="Ovchinnikova G."/>
            <person name="Chen A."/>
            <person name="Palaniappan K."/>
            <person name="Schneider S."/>
            <person name="Rohde M."/>
            <person name="Chain P."/>
            <person name="D'haeseleer P."/>
            <person name="Goker M."/>
            <person name="Bristow J."/>
            <person name="Eisen J.A."/>
            <person name="Markowitz V."/>
            <person name="Kyrpides N.C."/>
            <person name="Klenk H.P."/>
            <person name="Hugenholtz P."/>
        </authorList>
    </citation>
    <scope>NUCLEOTIDE SEQUENCE [LARGE SCALE GENOMIC DNA]</scope>
    <source>
        <strain evidence="7">ATCC 29202 / DSM 20476 / NCTC 11029 / RHS 1</strain>
    </source>
</reference>